<comment type="function">
    <text evidence="2 10 12">Catalyzes the transfer of a dimethylallyl group onto the adenine at position 37 in tRNAs that read codons beginning with uridine, leading to the formation of N6-(dimethylallyl)adenosine (i(6)A).</text>
</comment>
<evidence type="ECO:0000256" key="7">
    <source>
        <dbReference type="ARBA" id="ARBA00022840"/>
    </source>
</evidence>
<dbReference type="SUPFAM" id="SSF52540">
    <property type="entry name" value="P-loop containing nucleoside triphosphate hydrolases"/>
    <property type="match status" value="2"/>
</dbReference>
<name>A0ABT2Y7S2_9MOLU</name>
<dbReference type="EC" id="2.5.1.75" evidence="10"/>
<sequence>MKKVVVICGPTAVGKTKLSIDLAKHFKAEIISGDSVQVFRRLDIGSAKITPAEQAGIPHHMIDILDPTEAFDVASFQRLVRTHIEQIETPFVVGGTGLYIKAALFDYEFNNPKRDIDAEKALDDIDNETLHKQLMVIDPETAKTLHPNNRRRVLRALTLAQETKRSTLQKKDVPVYDALIIYASMERSLLYERINRRVDLMMEEGFLDEVKALKAEGIELDILGYRELSQYLDGIYALEVAIEEIKKKTRHLAKRQQTWFSNQMHAELVDMADYEFALRQSIEKITAFYQR</sequence>
<evidence type="ECO:0000256" key="2">
    <source>
        <dbReference type="ARBA" id="ARBA00003213"/>
    </source>
</evidence>
<feature type="site" description="Interaction with substrate tRNA" evidence="10">
    <location>
        <position position="96"/>
    </location>
</feature>
<proteinExistence type="inferred from homology"/>
<evidence type="ECO:0000256" key="5">
    <source>
        <dbReference type="ARBA" id="ARBA00022694"/>
    </source>
</evidence>
<feature type="binding site" evidence="10">
    <location>
        <begin position="9"/>
        <end position="16"/>
    </location>
    <ligand>
        <name>ATP</name>
        <dbReference type="ChEBI" id="CHEBI:30616"/>
    </ligand>
</feature>
<keyword evidence="4 10" id="KW-0808">Transferase</keyword>
<comment type="caution">
    <text evidence="14">The sequence shown here is derived from an EMBL/GenBank/DDBJ whole genome shotgun (WGS) entry which is preliminary data.</text>
</comment>
<dbReference type="Proteomes" id="UP001177160">
    <property type="component" value="Unassembled WGS sequence"/>
</dbReference>
<evidence type="ECO:0000256" key="10">
    <source>
        <dbReference type="HAMAP-Rule" id="MF_00185"/>
    </source>
</evidence>
<evidence type="ECO:0000256" key="6">
    <source>
        <dbReference type="ARBA" id="ARBA00022741"/>
    </source>
</evidence>
<dbReference type="InterPro" id="IPR039657">
    <property type="entry name" value="Dimethylallyltransferase"/>
</dbReference>
<dbReference type="Pfam" id="PF01715">
    <property type="entry name" value="IPPT"/>
    <property type="match status" value="1"/>
</dbReference>
<gene>
    <name evidence="10 14" type="primary">miaA</name>
    <name evidence="14" type="ORF">N7548_04250</name>
</gene>
<keyword evidence="8 10" id="KW-0460">Magnesium</keyword>
<dbReference type="RefSeq" id="WP_263608197.1">
    <property type="nucleotide sequence ID" value="NZ_JAOVQM010000002.1"/>
</dbReference>
<keyword evidence="15" id="KW-1185">Reference proteome</keyword>
<dbReference type="GO" id="GO:0052381">
    <property type="term" value="F:tRNA dimethylallyltransferase activity"/>
    <property type="evidence" value="ECO:0007669"/>
    <property type="project" value="UniProtKB-EC"/>
</dbReference>
<reference evidence="14" key="1">
    <citation type="submission" date="2022-09" db="EMBL/GenBank/DDBJ databases">
        <title>Novel Mycoplasma species identified in domestic and wild animals.</title>
        <authorList>
            <person name="Volokhov D.V."/>
            <person name="Furtak V.A."/>
            <person name="Zagorodnyaya T.A."/>
        </authorList>
    </citation>
    <scope>NUCLEOTIDE SEQUENCE</scope>
    <source>
        <strain evidence="14">Oakley</strain>
    </source>
</reference>
<dbReference type="PANTHER" id="PTHR11088">
    <property type="entry name" value="TRNA DIMETHYLALLYLTRANSFERASE"/>
    <property type="match status" value="1"/>
</dbReference>
<keyword evidence="6 10" id="KW-0547">Nucleotide-binding</keyword>
<evidence type="ECO:0000313" key="14">
    <source>
        <dbReference type="EMBL" id="MCV2232035.1"/>
    </source>
</evidence>
<feature type="region of interest" description="Interaction with substrate tRNA" evidence="10">
    <location>
        <begin position="34"/>
        <end position="37"/>
    </location>
</feature>
<evidence type="ECO:0000256" key="4">
    <source>
        <dbReference type="ARBA" id="ARBA00022679"/>
    </source>
</evidence>
<keyword evidence="5 10" id="KW-0819">tRNA processing</keyword>
<protein>
    <recommendedName>
        <fullName evidence="10">tRNA dimethylallyltransferase</fullName>
        <ecNumber evidence="10">2.5.1.75</ecNumber>
    </recommendedName>
    <alternativeName>
        <fullName evidence="10">Dimethylallyl diphosphate:tRNA dimethylallyltransferase</fullName>
        <shortName evidence="10">DMAPP:tRNA dimethylallyltransferase</shortName>
        <shortName evidence="10">DMATase</shortName>
    </alternativeName>
    <alternativeName>
        <fullName evidence="10">Isopentenyl-diphosphate:tRNA isopentenyltransferase</fullName>
        <shortName evidence="10">IPP transferase</shortName>
        <shortName evidence="10">IPPT</shortName>
        <shortName evidence="10">IPTase</shortName>
    </alternativeName>
</protein>
<comment type="cofactor">
    <cofactor evidence="1 10">
        <name>Mg(2+)</name>
        <dbReference type="ChEBI" id="CHEBI:18420"/>
    </cofactor>
</comment>
<evidence type="ECO:0000256" key="9">
    <source>
        <dbReference type="ARBA" id="ARBA00049563"/>
    </source>
</evidence>
<dbReference type="EMBL" id="JAOVQM010000002">
    <property type="protein sequence ID" value="MCV2232035.1"/>
    <property type="molecule type" value="Genomic_DNA"/>
</dbReference>
<evidence type="ECO:0000256" key="13">
    <source>
        <dbReference type="RuleBase" id="RU003785"/>
    </source>
</evidence>
<evidence type="ECO:0000256" key="3">
    <source>
        <dbReference type="ARBA" id="ARBA00005842"/>
    </source>
</evidence>
<dbReference type="HAMAP" id="MF_00185">
    <property type="entry name" value="IPP_trans"/>
    <property type="match status" value="1"/>
</dbReference>
<dbReference type="Gene3D" id="1.10.20.140">
    <property type="match status" value="1"/>
</dbReference>
<dbReference type="PANTHER" id="PTHR11088:SF60">
    <property type="entry name" value="TRNA DIMETHYLALLYLTRANSFERASE"/>
    <property type="match status" value="1"/>
</dbReference>
<evidence type="ECO:0000256" key="11">
    <source>
        <dbReference type="RuleBase" id="RU003783"/>
    </source>
</evidence>
<feature type="site" description="Interaction with substrate tRNA" evidence="10">
    <location>
        <position position="114"/>
    </location>
</feature>
<comment type="caution">
    <text evidence="10">Lacks conserved residue(s) required for the propagation of feature annotation.</text>
</comment>
<keyword evidence="7 10" id="KW-0067">ATP-binding</keyword>
<evidence type="ECO:0000256" key="12">
    <source>
        <dbReference type="RuleBase" id="RU003784"/>
    </source>
</evidence>
<comment type="similarity">
    <text evidence="3 10 13">Belongs to the IPP transferase family.</text>
</comment>
<evidence type="ECO:0000313" key="15">
    <source>
        <dbReference type="Proteomes" id="UP001177160"/>
    </source>
</evidence>
<comment type="catalytic activity">
    <reaction evidence="9 10 11">
        <text>adenosine(37) in tRNA + dimethylallyl diphosphate = N(6)-dimethylallyladenosine(37) in tRNA + diphosphate</text>
        <dbReference type="Rhea" id="RHEA:26482"/>
        <dbReference type="Rhea" id="RHEA-COMP:10162"/>
        <dbReference type="Rhea" id="RHEA-COMP:10375"/>
        <dbReference type="ChEBI" id="CHEBI:33019"/>
        <dbReference type="ChEBI" id="CHEBI:57623"/>
        <dbReference type="ChEBI" id="CHEBI:74411"/>
        <dbReference type="ChEBI" id="CHEBI:74415"/>
        <dbReference type="EC" id="2.5.1.75"/>
    </reaction>
</comment>
<accession>A0ABT2Y7S2</accession>
<evidence type="ECO:0000256" key="1">
    <source>
        <dbReference type="ARBA" id="ARBA00001946"/>
    </source>
</evidence>
<dbReference type="InterPro" id="IPR027417">
    <property type="entry name" value="P-loop_NTPase"/>
</dbReference>
<organism evidence="14 15">
    <name type="scientific">Paracholeplasma manati</name>
    <dbReference type="NCBI Taxonomy" id="591373"/>
    <lineage>
        <taxon>Bacteria</taxon>
        <taxon>Bacillati</taxon>
        <taxon>Mycoplasmatota</taxon>
        <taxon>Mollicutes</taxon>
        <taxon>Acholeplasmatales</taxon>
        <taxon>Acholeplasmataceae</taxon>
        <taxon>Paracholeplasma</taxon>
    </lineage>
</organism>
<dbReference type="NCBIfam" id="TIGR00174">
    <property type="entry name" value="miaA"/>
    <property type="match status" value="1"/>
</dbReference>
<comment type="subunit">
    <text evidence="10">Monomer.</text>
</comment>
<feature type="binding site" evidence="10">
    <location>
        <begin position="11"/>
        <end position="16"/>
    </location>
    <ligand>
        <name>substrate</name>
    </ligand>
</feature>
<evidence type="ECO:0000256" key="8">
    <source>
        <dbReference type="ARBA" id="ARBA00022842"/>
    </source>
</evidence>
<dbReference type="Gene3D" id="3.40.50.300">
    <property type="entry name" value="P-loop containing nucleotide triphosphate hydrolases"/>
    <property type="match status" value="1"/>
</dbReference>
<dbReference type="InterPro" id="IPR018022">
    <property type="entry name" value="IPT"/>
</dbReference>